<dbReference type="SMART" id="SM00225">
    <property type="entry name" value="BTB"/>
    <property type="match status" value="1"/>
</dbReference>
<name>A0A9W4WSA6_9GLOM</name>
<dbReference type="SUPFAM" id="SSF54695">
    <property type="entry name" value="POZ domain"/>
    <property type="match status" value="1"/>
</dbReference>
<comment type="caution">
    <text evidence="2">The sequence shown here is derived from an EMBL/GenBank/DDBJ whole genome shotgun (WGS) entry which is preliminary data.</text>
</comment>
<accession>A0A9W4WSA6</accession>
<evidence type="ECO:0000313" key="2">
    <source>
        <dbReference type="EMBL" id="CAI2183097.1"/>
    </source>
</evidence>
<proteinExistence type="predicted"/>
<protein>
    <submittedName>
        <fullName evidence="2">12582_t:CDS:1</fullName>
    </submittedName>
</protein>
<dbReference type="Pfam" id="PF00651">
    <property type="entry name" value="BTB"/>
    <property type="match status" value="1"/>
</dbReference>
<evidence type="ECO:0000313" key="3">
    <source>
        <dbReference type="Proteomes" id="UP001153678"/>
    </source>
</evidence>
<dbReference type="AlphaFoldDB" id="A0A9W4WSA6"/>
<evidence type="ECO:0000259" key="1">
    <source>
        <dbReference type="PROSITE" id="PS50097"/>
    </source>
</evidence>
<keyword evidence="3" id="KW-1185">Reference proteome</keyword>
<dbReference type="PROSITE" id="PS50097">
    <property type="entry name" value="BTB"/>
    <property type="match status" value="1"/>
</dbReference>
<reference evidence="2" key="1">
    <citation type="submission" date="2022-08" db="EMBL/GenBank/DDBJ databases">
        <authorList>
            <person name="Kallberg Y."/>
            <person name="Tangrot J."/>
            <person name="Rosling A."/>
        </authorList>
    </citation>
    <scope>NUCLEOTIDE SEQUENCE</scope>
    <source>
        <strain evidence="2">Wild A</strain>
    </source>
</reference>
<dbReference type="EMBL" id="CAMKVN010002928">
    <property type="protein sequence ID" value="CAI2183097.1"/>
    <property type="molecule type" value="Genomic_DNA"/>
</dbReference>
<dbReference type="Proteomes" id="UP001153678">
    <property type="component" value="Unassembled WGS sequence"/>
</dbReference>
<dbReference type="InterPro" id="IPR011333">
    <property type="entry name" value="SKP1/BTB/POZ_sf"/>
</dbReference>
<dbReference type="OrthoDB" id="6359816at2759"/>
<dbReference type="Gene3D" id="3.30.710.10">
    <property type="entry name" value="Potassium Channel Kv1.1, Chain A"/>
    <property type="match status" value="1"/>
</dbReference>
<dbReference type="PANTHER" id="PTHR24410:SF23">
    <property type="entry name" value="BTB DOMAIN-CONTAINING PROTEIN-RELATED"/>
    <property type="match status" value="1"/>
</dbReference>
<sequence length="301" mass="35826">MSYNFSSNLSDDYLTVLENEKYSDVIIKVGEGEKCRDYKAHKLILSIRSTFFEKEIQEQYNRNTIVLKYENFDSQAFGYILRYLYGGTFNLESKDINFILNMLIITDVINFTNLVEVLQKYLIEKRKNQLNNQFSLVHQVSSKHQSFKKLHTHCDKTCQFTPEVVFKSIDFVNLHIDVLIYLLENKKLRLYEIQKWDYILRWGLVQTPSIPFTISDDPSSSYDTSLWLREHFRDLSNNTKSMIKLIDLKRISRKEFCDKVKPFKKILEKHHYDELLSHHLSVEELNVVTPLSYVAKTLFRF</sequence>
<dbReference type="InterPro" id="IPR051481">
    <property type="entry name" value="BTB-POZ/Galectin-3-binding"/>
</dbReference>
<dbReference type="PANTHER" id="PTHR24410">
    <property type="entry name" value="HL07962P-RELATED"/>
    <property type="match status" value="1"/>
</dbReference>
<gene>
    <name evidence="2" type="ORF">FWILDA_LOCUS10908</name>
</gene>
<dbReference type="CDD" id="cd18186">
    <property type="entry name" value="BTB_POZ_ZBTB_KLHL-like"/>
    <property type="match status" value="1"/>
</dbReference>
<dbReference type="InterPro" id="IPR000210">
    <property type="entry name" value="BTB/POZ_dom"/>
</dbReference>
<feature type="domain" description="BTB" evidence="1">
    <location>
        <begin position="23"/>
        <end position="93"/>
    </location>
</feature>
<organism evidence="2 3">
    <name type="scientific">Funneliformis geosporum</name>
    <dbReference type="NCBI Taxonomy" id="1117311"/>
    <lineage>
        <taxon>Eukaryota</taxon>
        <taxon>Fungi</taxon>
        <taxon>Fungi incertae sedis</taxon>
        <taxon>Mucoromycota</taxon>
        <taxon>Glomeromycotina</taxon>
        <taxon>Glomeromycetes</taxon>
        <taxon>Glomerales</taxon>
        <taxon>Glomeraceae</taxon>
        <taxon>Funneliformis</taxon>
    </lineage>
</organism>